<dbReference type="EMBL" id="JWZT01002316">
    <property type="protein sequence ID" value="KII69706.1"/>
    <property type="molecule type" value="Genomic_DNA"/>
</dbReference>
<sequence>MGYGDGTELYTLCVFAFLTRKSEYLYMSALHDIIVALEYTTPKNHDSSDFISRTTNSLERFDRGINENFSNSHLNLHNFIKVIIGEEEDSKKLIEKVETSTDIIVEKVRKR</sequence>
<evidence type="ECO:0000313" key="2">
    <source>
        <dbReference type="Proteomes" id="UP000031668"/>
    </source>
</evidence>
<dbReference type="OrthoDB" id="10029846at2759"/>
<comment type="caution">
    <text evidence="1">The sequence shown here is derived from an EMBL/GenBank/DDBJ whole genome shotgun (WGS) entry which is preliminary data.</text>
</comment>
<gene>
    <name evidence="1" type="ORF">RF11_01320</name>
</gene>
<reference evidence="1 2" key="1">
    <citation type="journal article" date="2014" name="Genome Biol. Evol.">
        <title>The genome of the myxosporean Thelohanellus kitauei shows adaptations to nutrient acquisition within its fish host.</title>
        <authorList>
            <person name="Yang Y."/>
            <person name="Xiong J."/>
            <person name="Zhou Z."/>
            <person name="Huo F."/>
            <person name="Miao W."/>
            <person name="Ran C."/>
            <person name="Liu Y."/>
            <person name="Zhang J."/>
            <person name="Feng J."/>
            <person name="Wang M."/>
            <person name="Wang M."/>
            <person name="Wang L."/>
            <person name="Yao B."/>
        </authorList>
    </citation>
    <scope>NUCLEOTIDE SEQUENCE [LARGE SCALE GENOMIC DNA]</scope>
    <source>
        <strain evidence="1">Wuqing</strain>
    </source>
</reference>
<proteinExistence type="predicted"/>
<protein>
    <submittedName>
        <fullName evidence="1">Uncharacterized protein</fullName>
    </submittedName>
</protein>
<accession>A0A0C2MR46</accession>
<organism evidence="1 2">
    <name type="scientific">Thelohanellus kitauei</name>
    <name type="common">Myxosporean</name>
    <dbReference type="NCBI Taxonomy" id="669202"/>
    <lineage>
        <taxon>Eukaryota</taxon>
        <taxon>Metazoa</taxon>
        <taxon>Cnidaria</taxon>
        <taxon>Myxozoa</taxon>
        <taxon>Myxosporea</taxon>
        <taxon>Bivalvulida</taxon>
        <taxon>Platysporina</taxon>
        <taxon>Myxobolidae</taxon>
        <taxon>Thelohanellus</taxon>
    </lineage>
</organism>
<name>A0A0C2MR46_THEKT</name>
<dbReference type="Proteomes" id="UP000031668">
    <property type="component" value="Unassembled WGS sequence"/>
</dbReference>
<dbReference type="AlphaFoldDB" id="A0A0C2MR46"/>
<evidence type="ECO:0000313" key="1">
    <source>
        <dbReference type="EMBL" id="KII69706.1"/>
    </source>
</evidence>
<keyword evidence="2" id="KW-1185">Reference proteome</keyword>